<proteinExistence type="predicted"/>
<dbReference type="Proteomes" id="UP000243063">
    <property type="component" value="Chromosome I"/>
</dbReference>
<dbReference type="NCBIfam" id="TIGR03371">
    <property type="entry name" value="cellulose_yhjQ"/>
    <property type="match status" value="1"/>
</dbReference>
<dbReference type="PANTHER" id="PTHR13696">
    <property type="entry name" value="P-LOOP CONTAINING NUCLEOSIDE TRIPHOSPHATE HYDROLASE"/>
    <property type="match status" value="1"/>
</dbReference>
<protein>
    <submittedName>
        <fullName evidence="1">Cellulose synthase operon protein YhjQ</fullName>
    </submittedName>
</protein>
<evidence type="ECO:0000313" key="2">
    <source>
        <dbReference type="Proteomes" id="UP000243063"/>
    </source>
</evidence>
<reference evidence="2" key="1">
    <citation type="submission" date="2016-10" db="EMBL/GenBank/DDBJ databases">
        <authorList>
            <person name="Varghese N."/>
            <person name="Submissions S."/>
        </authorList>
    </citation>
    <scope>NUCLEOTIDE SEQUENCE [LARGE SCALE GENOMIC DNA]</scope>
    <source>
        <strain evidence="2">CCTCC 2012022</strain>
    </source>
</reference>
<dbReference type="STRING" id="1245526.SAMN05216580_0577"/>
<evidence type="ECO:0000313" key="1">
    <source>
        <dbReference type="EMBL" id="SDT94089.1"/>
    </source>
</evidence>
<dbReference type="InterPro" id="IPR050678">
    <property type="entry name" value="DNA_Partitioning_ATPase"/>
</dbReference>
<organism evidence="1 2">
    <name type="scientific">Geopseudomonas guangdongensis</name>
    <dbReference type="NCBI Taxonomy" id="1245526"/>
    <lineage>
        <taxon>Bacteria</taxon>
        <taxon>Pseudomonadati</taxon>
        <taxon>Pseudomonadota</taxon>
        <taxon>Gammaproteobacteria</taxon>
        <taxon>Pseudomonadales</taxon>
        <taxon>Pseudomonadaceae</taxon>
        <taxon>Geopseudomonas</taxon>
    </lineage>
</organism>
<dbReference type="InterPro" id="IPR027417">
    <property type="entry name" value="P-loop_NTPase"/>
</dbReference>
<dbReference type="RefSeq" id="WP_162274129.1">
    <property type="nucleotide sequence ID" value="NZ_LT629780.1"/>
</dbReference>
<gene>
    <name evidence="1" type="ORF">SAMN05216580_0577</name>
</gene>
<dbReference type="PANTHER" id="PTHR13696:SF52">
    <property type="entry name" value="PARA FAMILY PROTEIN CT_582"/>
    <property type="match status" value="1"/>
</dbReference>
<name>A0A1H2EGF7_9GAMM</name>
<dbReference type="Gene3D" id="3.40.50.300">
    <property type="entry name" value="P-loop containing nucleotide triphosphate hydrolases"/>
    <property type="match status" value="1"/>
</dbReference>
<dbReference type="AlphaFoldDB" id="A0A1H2EGF7"/>
<sequence>MHGNDLAAVQAALGLGELGYVDLAVQRDLAQITARWPFLAEGRLPPAGNQASARPAPGKAPRSLALRGLRGGCGTTALTAALGHALQRLGQRVLMIDMNPDNQLRHHCNLPAASETGWARAAFDRSAWTDCAWRVLPALYLLPYGRLAATEQAQLEQFLQRTPAFWTQRLGALARLFDWVILDLPQRLPGHAHLEGCTLQLCLLDADPACHLRLQEPQALPADSWLLVNRYDPTRALQRDLLLLWQKTLAARLVPQCVHDDEAVREALAHQLPLGVHAPHSAAAEDVLSLATWCLARGNQRRAAPAEAVEAAR</sequence>
<dbReference type="EMBL" id="LT629780">
    <property type="protein sequence ID" value="SDT94089.1"/>
    <property type="molecule type" value="Genomic_DNA"/>
</dbReference>
<dbReference type="InterPro" id="IPR017746">
    <property type="entry name" value="Cellulose_synthase_operon_BcsQ"/>
</dbReference>
<dbReference type="Pfam" id="PF06564">
    <property type="entry name" value="CBP_BcsQ"/>
    <property type="match status" value="1"/>
</dbReference>
<dbReference type="SUPFAM" id="SSF52540">
    <property type="entry name" value="P-loop containing nucleoside triphosphate hydrolases"/>
    <property type="match status" value="1"/>
</dbReference>
<keyword evidence="2" id="KW-1185">Reference proteome</keyword>
<accession>A0A1H2EGF7</accession>